<sequence length="143" mass="15557">RNVRLLKVESYESSDTLRANSLRLSVSKSHSFNGYDPPQNARVLTKQDSGSSMSSRISPSSSGYKSQRSDATLSATPSPTATPNLHTQLSSQSGAMSPDPDTPVVWAVTDMASVPPGSMLIHPQVIYKYIFPFHPSTSFHVFK</sequence>
<name>A0ABD0YYX5_9HEMI</name>
<evidence type="ECO:0000256" key="1">
    <source>
        <dbReference type="SAM" id="MobiDB-lite"/>
    </source>
</evidence>
<accession>A0ABD0YYX5</accession>
<proteinExistence type="predicted"/>
<evidence type="ECO:0000313" key="3">
    <source>
        <dbReference type="Proteomes" id="UP001558652"/>
    </source>
</evidence>
<comment type="caution">
    <text evidence="2">The sequence shown here is derived from an EMBL/GenBank/DDBJ whole genome shotgun (WGS) entry which is preliminary data.</text>
</comment>
<organism evidence="2 3">
    <name type="scientific">Ranatra chinensis</name>
    <dbReference type="NCBI Taxonomy" id="642074"/>
    <lineage>
        <taxon>Eukaryota</taxon>
        <taxon>Metazoa</taxon>
        <taxon>Ecdysozoa</taxon>
        <taxon>Arthropoda</taxon>
        <taxon>Hexapoda</taxon>
        <taxon>Insecta</taxon>
        <taxon>Pterygota</taxon>
        <taxon>Neoptera</taxon>
        <taxon>Paraneoptera</taxon>
        <taxon>Hemiptera</taxon>
        <taxon>Heteroptera</taxon>
        <taxon>Panheteroptera</taxon>
        <taxon>Nepomorpha</taxon>
        <taxon>Nepidae</taxon>
        <taxon>Ranatrinae</taxon>
        <taxon>Ranatra</taxon>
    </lineage>
</organism>
<gene>
    <name evidence="2" type="ORF">AAG570_000351</name>
</gene>
<feature type="compositionally biased region" description="Low complexity" evidence="1">
    <location>
        <begin position="49"/>
        <end position="83"/>
    </location>
</feature>
<feature type="non-terminal residue" evidence="2">
    <location>
        <position position="1"/>
    </location>
</feature>
<keyword evidence="3" id="KW-1185">Reference proteome</keyword>
<protein>
    <submittedName>
        <fullName evidence="2">Uncharacterized protein</fullName>
    </submittedName>
</protein>
<feature type="region of interest" description="Disordered" evidence="1">
    <location>
        <begin position="28"/>
        <end position="101"/>
    </location>
</feature>
<dbReference type="AlphaFoldDB" id="A0ABD0YYX5"/>
<dbReference type="Proteomes" id="UP001558652">
    <property type="component" value="Unassembled WGS sequence"/>
</dbReference>
<dbReference type="EMBL" id="JBFDAA010000001">
    <property type="protein sequence ID" value="KAL1140419.1"/>
    <property type="molecule type" value="Genomic_DNA"/>
</dbReference>
<evidence type="ECO:0000313" key="2">
    <source>
        <dbReference type="EMBL" id="KAL1140419.1"/>
    </source>
</evidence>
<feature type="compositionally biased region" description="Polar residues" evidence="1">
    <location>
        <begin position="84"/>
        <end position="95"/>
    </location>
</feature>
<reference evidence="2 3" key="1">
    <citation type="submission" date="2024-07" db="EMBL/GenBank/DDBJ databases">
        <title>Chromosome-level genome assembly of the water stick insect Ranatra chinensis (Heteroptera: Nepidae).</title>
        <authorList>
            <person name="Liu X."/>
        </authorList>
    </citation>
    <scope>NUCLEOTIDE SEQUENCE [LARGE SCALE GENOMIC DNA]</scope>
    <source>
        <strain evidence="2">Cailab_2021Rc</strain>
        <tissue evidence="2">Muscle</tissue>
    </source>
</reference>